<dbReference type="PRINTS" id="PR00032">
    <property type="entry name" value="HTHARAC"/>
</dbReference>
<keyword evidence="1" id="KW-0805">Transcription regulation</keyword>
<dbReference type="GO" id="GO:0003700">
    <property type="term" value="F:DNA-binding transcription factor activity"/>
    <property type="evidence" value="ECO:0007669"/>
    <property type="project" value="InterPro"/>
</dbReference>
<evidence type="ECO:0000259" key="4">
    <source>
        <dbReference type="PROSITE" id="PS01124"/>
    </source>
</evidence>
<protein>
    <submittedName>
        <fullName evidence="5">AraC family transcriptional regulator</fullName>
    </submittedName>
</protein>
<dbReference type="InterPro" id="IPR018062">
    <property type="entry name" value="HTH_AraC-typ_CS"/>
</dbReference>
<dbReference type="Pfam" id="PF06719">
    <property type="entry name" value="AraC_N"/>
    <property type="match status" value="1"/>
</dbReference>
<dbReference type="Gene3D" id="1.10.10.60">
    <property type="entry name" value="Homeodomain-like"/>
    <property type="match status" value="1"/>
</dbReference>
<dbReference type="Pfam" id="PF12833">
    <property type="entry name" value="HTH_18"/>
    <property type="match status" value="1"/>
</dbReference>
<keyword evidence="3" id="KW-0804">Transcription</keyword>
<comment type="caution">
    <text evidence="5">The sequence shown here is derived from an EMBL/GenBank/DDBJ whole genome shotgun (WGS) entry which is preliminary data.</text>
</comment>
<dbReference type="OrthoDB" id="34150at2"/>
<name>A0A2S9V7N9_9ALTE</name>
<feature type="domain" description="HTH araC/xylS-type" evidence="4">
    <location>
        <begin position="204"/>
        <end position="302"/>
    </location>
</feature>
<proteinExistence type="predicted"/>
<accession>A0A2S9V7N9</accession>
<dbReference type="GO" id="GO:0043565">
    <property type="term" value="F:sequence-specific DNA binding"/>
    <property type="evidence" value="ECO:0007669"/>
    <property type="project" value="InterPro"/>
</dbReference>
<dbReference type="InterPro" id="IPR020449">
    <property type="entry name" value="Tscrpt_reg_AraC-type_HTH"/>
</dbReference>
<dbReference type="Proteomes" id="UP000238949">
    <property type="component" value="Unassembled WGS sequence"/>
</dbReference>
<dbReference type="InterPro" id="IPR009057">
    <property type="entry name" value="Homeodomain-like_sf"/>
</dbReference>
<sequence length="306" mass="33017">MTISKEIPLTTTGVSHPYHLALLDKVNQLLPGEGVITTAIPGLTVFHSCHHRPARPFIYKPGIAVVLQGHKIGRVGSREFHYGPGQYLLQTLPIPFYCETIGSKESPAIGVRIDFDPAIVGELVQGLPGSCKDFDRLEPTVSVPMHSDMAYAVVRLLEAGADPAIAAVLGQARLKELTYEALKGPHGHALRALAVDGGHYARIARSLKQISANLDGEFNVTALAREAGMSVSGYHASFKQITQTSPIQYLKRCRLLKAQAILSRNSCGVSQVASEVGYTSISQFSRDYKKAFGYSPTKEQGIGIPA</sequence>
<dbReference type="AlphaFoldDB" id="A0A2S9V7N9"/>
<dbReference type="RefSeq" id="WP_105935541.1">
    <property type="nucleotide sequence ID" value="NZ_PVNP01000187.1"/>
</dbReference>
<dbReference type="InterPro" id="IPR009594">
    <property type="entry name" value="Tscrpt_reg_HTH_AraC_N"/>
</dbReference>
<dbReference type="EMBL" id="PVNP01000187">
    <property type="protein sequence ID" value="PRO72452.1"/>
    <property type="molecule type" value="Genomic_DNA"/>
</dbReference>
<evidence type="ECO:0000256" key="1">
    <source>
        <dbReference type="ARBA" id="ARBA00023015"/>
    </source>
</evidence>
<evidence type="ECO:0000256" key="3">
    <source>
        <dbReference type="ARBA" id="ARBA00023163"/>
    </source>
</evidence>
<evidence type="ECO:0000256" key="2">
    <source>
        <dbReference type="ARBA" id="ARBA00023125"/>
    </source>
</evidence>
<gene>
    <name evidence="5" type="ORF">C6Y40_16675</name>
</gene>
<dbReference type="PANTHER" id="PTHR43436">
    <property type="entry name" value="ARAC-FAMILY TRANSCRIPTIONAL REGULATOR"/>
    <property type="match status" value="1"/>
</dbReference>
<dbReference type="SUPFAM" id="SSF46689">
    <property type="entry name" value="Homeodomain-like"/>
    <property type="match status" value="2"/>
</dbReference>
<dbReference type="PROSITE" id="PS00041">
    <property type="entry name" value="HTH_ARAC_FAMILY_1"/>
    <property type="match status" value="1"/>
</dbReference>
<keyword evidence="6" id="KW-1185">Reference proteome</keyword>
<evidence type="ECO:0000313" key="5">
    <source>
        <dbReference type="EMBL" id="PRO72452.1"/>
    </source>
</evidence>
<dbReference type="InterPro" id="IPR018060">
    <property type="entry name" value="HTH_AraC"/>
</dbReference>
<evidence type="ECO:0000313" key="6">
    <source>
        <dbReference type="Proteomes" id="UP000238949"/>
    </source>
</evidence>
<keyword evidence="2" id="KW-0238">DNA-binding</keyword>
<dbReference type="PROSITE" id="PS01124">
    <property type="entry name" value="HTH_ARAC_FAMILY_2"/>
    <property type="match status" value="1"/>
</dbReference>
<organism evidence="5 6">
    <name type="scientific">Alteromonas alba</name>
    <dbReference type="NCBI Taxonomy" id="2079529"/>
    <lineage>
        <taxon>Bacteria</taxon>
        <taxon>Pseudomonadati</taxon>
        <taxon>Pseudomonadota</taxon>
        <taxon>Gammaproteobacteria</taxon>
        <taxon>Alteromonadales</taxon>
        <taxon>Alteromonadaceae</taxon>
        <taxon>Alteromonas/Salinimonas group</taxon>
        <taxon>Alteromonas</taxon>
    </lineage>
</organism>
<reference evidence="6" key="1">
    <citation type="journal article" date="2020" name="Int. J. Syst. Evol. Microbiol.">
        <title>Alteromonas alba sp. nov., a marine bacterium isolated from the seawater of the West Pacific Ocean.</title>
        <authorList>
            <person name="Sun C."/>
            <person name="Wu Y.-H."/>
            <person name="Xamxidin M."/>
            <person name="Cheng H."/>
            <person name="Xu X.-W."/>
        </authorList>
    </citation>
    <scope>NUCLEOTIDE SEQUENCE [LARGE SCALE GENOMIC DNA]</scope>
    <source>
        <strain evidence="6">190</strain>
    </source>
</reference>
<dbReference type="SMART" id="SM00342">
    <property type="entry name" value="HTH_ARAC"/>
    <property type="match status" value="1"/>
</dbReference>
<dbReference type="PANTHER" id="PTHR43436:SF2">
    <property type="entry name" value="ARAC_XYLS FAMILY TRANSCRIPTIONAL REGULATOR"/>
    <property type="match status" value="1"/>
</dbReference>